<keyword evidence="2" id="KW-0378">Hydrolase</keyword>
<evidence type="ECO:0000256" key="1">
    <source>
        <dbReference type="ARBA" id="ARBA00022722"/>
    </source>
</evidence>
<feature type="region of interest" description="Disordered" evidence="4">
    <location>
        <begin position="1219"/>
        <end position="1283"/>
    </location>
</feature>
<dbReference type="SUPFAM" id="SSF53098">
    <property type="entry name" value="Ribonuclease H-like"/>
    <property type="match status" value="1"/>
</dbReference>
<evidence type="ECO:0000256" key="4">
    <source>
        <dbReference type="SAM" id="MobiDB-lite"/>
    </source>
</evidence>
<name>A0AAV9J9Y9_9PEZI</name>
<feature type="region of interest" description="Disordered" evidence="4">
    <location>
        <begin position="1"/>
        <end position="93"/>
    </location>
</feature>
<dbReference type="InterPro" id="IPR002562">
    <property type="entry name" value="3'-5'_exonuclease_dom"/>
</dbReference>
<feature type="compositionally biased region" description="Basic and acidic residues" evidence="4">
    <location>
        <begin position="857"/>
        <end position="868"/>
    </location>
</feature>
<feature type="compositionally biased region" description="Basic and acidic residues" evidence="4">
    <location>
        <begin position="32"/>
        <end position="53"/>
    </location>
</feature>
<keyword evidence="1" id="KW-0540">Nuclease</keyword>
<feature type="domain" description="3'-5' exonuclease" evidence="5">
    <location>
        <begin position="956"/>
        <end position="1141"/>
    </location>
</feature>
<dbReference type="GO" id="GO:0003676">
    <property type="term" value="F:nucleic acid binding"/>
    <property type="evidence" value="ECO:0007669"/>
    <property type="project" value="InterPro"/>
</dbReference>
<dbReference type="CDD" id="cd06141">
    <property type="entry name" value="WRN_exo"/>
    <property type="match status" value="1"/>
</dbReference>
<sequence>MSQVRAYAVRPLGSQPPDKPGPQATEGQKALPTDRQKSPPTDRQKPQPLDRQKPQPPARQKLQPPERQKPHLPDRQKSLVNQPNKSPMFDAPGQMPLAQKLVEMEADLKNDREQMQNKLKEAEAAIAPLRQQIEEERRAAHRRDVERNAAVDKVRDGLREEFTADLERLRAESADAVRSATAANHTARRLEAQLKESHGRHETTVQRHSKELLSQRLMSQKHLDAELRAVTQGRQVRKETERSSYDTYRKIYDDLSITLAQFTSHVVQIENSRSAATKFLHQQPPYSEQIERLDPWFKRKYRRLLERLDQYQREHRNKVEETGTAIKKLRFGQQDIQDAWRRSAHESRSLTRYHRLTEAPSKLTMTNVLFWTTNDQPLRARRDDFDADIKRLQRSIHEDKKDRALVTRHKLELDVSQASRSQLNRILLYQAKIRDGEALRALLTDSVTEKEAFVATLTPTMHIEDAARTWISLIASEPFYDDHSDVSKGDQHTLRRAYKDKAGQTRTRLREYEKLVRKKSVLEQSLGTVSEQRVNEMDEVIRGLITLKKVEERSALEKLGVASMTRSSSFARPARAISPALKLRPHASDSTLKSSLSSATPAARTLSFRRAVGQPSSLRVIEQRIFALKKLEKATHDPVAREQTVAELTALRSEASELSMKSMKAAIAVLLQDDEPDRARIERLEKNIKSVEESLATGRSPRALRDNRPSPLSRRRARLRALGLPQSETSEPAAKENEVAATSPLSALSAKLNMQPTAAMQAIHSGWPAGYRHSHTEVARLSFGTEVSSAHSRQPAVTNPFYNPQEVKSRTVGALDRDSLPPDLQESIEMTRPWFSYSQSAKGASNSDIEYAPPASPDREPAIGEGRGHVTVPSDVAEKTSATSVADVAVSPSAEDDATALSDELELEQDVTLAYQIPAADYRNAVMASRNTSAAFWTYKLYKNLDGKTPTLHFCTTFKQAEEQAQKFLNETVIGFDIEWEMYAHKNKSSIKENVSLIQIAAEDKIGLFQIARFIGDSAEQLMPPSLRRILESDKIIKAGVNIGGDARRMEHFLNVKMRAQFELSHMYKVVIFSDTERHKVNKKMLSLAAQVQDVLLLPLKKDDVRTSAWAKSLNLQQVEYSASDAYAGFRIFHALDAKRRKMDPKPPRPAFYELHAPLVLGDGTVLARQPRKYGTAASAAKAGDLDDEADGEFFDAVESFDTSDDGAQQQVPGLSLSGLSVTYPTLPQPEAPLPTTARSEQSPGSEEQTDATEEVSVAASDSARASRPSAKRSLPTSPEVERADSWVNSWRAELPTEYKLKCGPATLRAWHLWHEQGFDIKGVASLVRDPPLASVTVASYILQAVKEESLPFDVERVQEALNLMPSSVLGRYHKIVEAAREQR</sequence>
<comment type="caution">
    <text evidence="6">The sequence shown here is derived from an EMBL/GenBank/DDBJ whole genome shotgun (WGS) entry which is preliminary data.</text>
</comment>
<evidence type="ECO:0000259" key="5">
    <source>
        <dbReference type="SMART" id="SM00474"/>
    </source>
</evidence>
<evidence type="ECO:0000256" key="2">
    <source>
        <dbReference type="ARBA" id="ARBA00022801"/>
    </source>
</evidence>
<dbReference type="Gene3D" id="3.30.420.10">
    <property type="entry name" value="Ribonuclease H-like superfamily/Ribonuclease H"/>
    <property type="match status" value="1"/>
</dbReference>
<gene>
    <name evidence="6" type="ORF">LTR36_007896</name>
</gene>
<dbReference type="Proteomes" id="UP001324427">
    <property type="component" value="Unassembled WGS sequence"/>
</dbReference>
<dbReference type="GO" id="GO:0005634">
    <property type="term" value="C:nucleus"/>
    <property type="evidence" value="ECO:0007669"/>
    <property type="project" value="TreeGrafter"/>
</dbReference>
<feature type="region of interest" description="Disordered" evidence="4">
    <location>
        <begin position="844"/>
        <end position="899"/>
    </location>
</feature>
<evidence type="ECO:0000313" key="7">
    <source>
        <dbReference type="Proteomes" id="UP001324427"/>
    </source>
</evidence>
<dbReference type="Pfam" id="PF01612">
    <property type="entry name" value="DNA_pol_A_exo1"/>
    <property type="match status" value="1"/>
</dbReference>
<dbReference type="InterPro" id="IPR012337">
    <property type="entry name" value="RNaseH-like_sf"/>
</dbReference>
<dbReference type="GO" id="GO:0008408">
    <property type="term" value="F:3'-5' exonuclease activity"/>
    <property type="evidence" value="ECO:0007669"/>
    <property type="project" value="InterPro"/>
</dbReference>
<dbReference type="GO" id="GO:0006139">
    <property type="term" value="P:nucleobase-containing compound metabolic process"/>
    <property type="evidence" value="ECO:0007669"/>
    <property type="project" value="InterPro"/>
</dbReference>
<dbReference type="SMART" id="SM00474">
    <property type="entry name" value="35EXOc"/>
    <property type="match status" value="1"/>
</dbReference>
<reference evidence="6 7" key="1">
    <citation type="submission" date="2021-11" db="EMBL/GenBank/DDBJ databases">
        <title>Black yeast isolated from Biological Soil Crust.</title>
        <authorList>
            <person name="Kurbessoian T."/>
        </authorList>
    </citation>
    <scope>NUCLEOTIDE SEQUENCE [LARGE SCALE GENOMIC DNA]</scope>
    <source>
        <strain evidence="6 7">CCFEE 5522</strain>
    </source>
</reference>
<dbReference type="PANTHER" id="PTHR13620:SF104">
    <property type="entry name" value="EXONUCLEASE 3'-5' DOMAIN-CONTAINING PROTEIN 2"/>
    <property type="match status" value="1"/>
</dbReference>
<accession>A0AAV9J9Y9</accession>
<keyword evidence="7" id="KW-1185">Reference proteome</keyword>
<dbReference type="GO" id="GO:0005737">
    <property type="term" value="C:cytoplasm"/>
    <property type="evidence" value="ECO:0007669"/>
    <property type="project" value="TreeGrafter"/>
</dbReference>
<evidence type="ECO:0000313" key="6">
    <source>
        <dbReference type="EMBL" id="KAK4541599.1"/>
    </source>
</evidence>
<dbReference type="InterPro" id="IPR051132">
    <property type="entry name" value="3-5_Exonuclease_domain"/>
</dbReference>
<feature type="compositionally biased region" description="Low complexity" evidence="4">
    <location>
        <begin position="1257"/>
        <end position="1274"/>
    </location>
</feature>
<feature type="compositionally biased region" description="Polar residues" evidence="4">
    <location>
        <begin position="1237"/>
        <end position="1247"/>
    </location>
</feature>
<dbReference type="PANTHER" id="PTHR13620">
    <property type="entry name" value="3-5 EXONUCLEASE"/>
    <property type="match status" value="1"/>
</dbReference>
<evidence type="ECO:0000256" key="3">
    <source>
        <dbReference type="SAM" id="Coils"/>
    </source>
</evidence>
<dbReference type="InterPro" id="IPR036397">
    <property type="entry name" value="RNaseH_sf"/>
</dbReference>
<protein>
    <recommendedName>
        <fullName evidence="5">3'-5' exonuclease domain-containing protein</fullName>
    </recommendedName>
</protein>
<feature type="compositionally biased region" description="Basic and acidic residues" evidence="4">
    <location>
        <begin position="64"/>
        <end position="77"/>
    </location>
</feature>
<keyword evidence="3" id="KW-0175">Coiled coil</keyword>
<organism evidence="6 7">
    <name type="scientific">Oleoguttula mirabilis</name>
    <dbReference type="NCBI Taxonomy" id="1507867"/>
    <lineage>
        <taxon>Eukaryota</taxon>
        <taxon>Fungi</taxon>
        <taxon>Dikarya</taxon>
        <taxon>Ascomycota</taxon>
        <taxon>Pezizomycotina</taxon>
        <taxon>Dothideomycetes</taxon>
        <taxon>Dothideomycetidae</taxon>
        <taxon>Mycosphaerellales</taxon>
        <taxon>Teratosphaeriaceae</taxon>
        <taxon>Oleoguttula</taxon>
    </lineage>
</organism>
<dbReference type="EMBL" id="JAVFHQ010000051">
    <property type="protein sequence ID" value="KAK4541599.1"/>
    <property type="molecule type" value="Genomic_DNA"/>
</dbReference>
<feature type="region of interest" description="Disordered" evidence="4">
    <location>
        <begin position="692"/>
        <end position="715"/>
    </location>
</feature>
<feature type="coiled-coil region" evidence="3">
    <location>
        <begin position="98"/>
        <end position="179"/>
    </location>
</feature>
<proteinExistence type="predicted"/>